<dbReference type="HOGENOM" id="CLU_150810_0_0_1"/>
<reference evidence="3" key="1">
    <citation type="journal article" date="2011" name="Proc. Natl. Acad. Sci. U.S.A.">
        <title>Obligate biotrophy features unraveled by the genomic analysis of rust fungi.</title>
        <authorList>
            <person name="Duplessis S."/>
            <person name="Cuomo C.A."/>
            <person name="Lin Y.-C."/>
            <person name="Aerts A."/>
            <person name="Tisserant E."/>
            <person name="Veneault-Fourrey C."/>
            <person name="Joly D.L."/>
            <person name="Hacquard S."/>
            <person name="Amselem J."/>
            <person name="Cantarel B.L."/>
            <person name="Chiu R."/>
            <person name="Coutinho P.M."/>
            <person name="Feau N."/>
            <person name="Field M."/>
            <person name="Frey P."/>
            <person name="Gelhaye E."/>
            <person name="Goldberg J."/>
            <person name="Grabherr M.G."/>
            <person name="Kodira C.D."/>
            <person name="Kohler A."/>
            <person name="Kuees U."/>
            <person name="Lindquist E.A."/>
            <person name="Lucas S.M."/>
            <person name="Mago R."/>
            <person name="Mauceli E."/>
            <person name="Morin E."/>
            <person name="Murat C."/>
            <person name="Pangilinan J.L."/>
            <person name="Park R."/>
            <person name="Pearson M."/>
            <person name="Quesneville H."/>
            <person name="Rouhier N."/>
            <person name="Sakthikumar S."/>
            <person name="Salamov A.A."/>
            <person name="Schmutz J."/>
            <person name="Selles B."/>
            <person name="Shapiro H."/>
            <person name="Tanguay P."/>
            <person name="Tuskan G.A."/>
            <person name="Henrissat B."/>
            <person name="Van de Peer Y."/>
            <person name="Rouze P."/>
            <person name="Ellis J.G."/>
            <person name="Dodds P.N."/>
            <person name="Schein J.E."/>
            <person name="Zhong S."/>
            <person name="Hamelin R.C."/>
            <person name="Grigoriev I.V."/>
            <person name="Szabo L.J."/>
            <person name="Martin F."/>
        </authorList>
    </citation>
    <scope>NUCLEOTIDE SEQUENCE [LARGE SCALE GENOMIC DNA]</scope>
    <source>
        <strain evidence="3">98AG31 / pathotype 3-4-7</strain>
    </source>
</reference>
<keyword evidence="3" id="KW-1185">Reference proteome</keyword>
<protein>
    <submittedName>
        <fullName evidence="2">Secreted protein</fullName>
    </submittedName>
</protein>
<feature type="chain" id="PRO_5003315684" evidence="1">
    <location>
        <begin position="23"/>
        <end position="138"/>
    </location>
</feature>
<organism evidence="3">
    <name type="scientific">Melampsora larici-populina (strain 98AG31 / pathotype 3-4-7)</name>
    <name type="common">Poplar leaf rust fungus</name>
    <dbReference type="NCBI Taxonomy" id="747676"/>
    <lineage>
        <taxon>Eukaryota</taxon>
        <taxon>Fungi</taxon>
        <taxon>Dikarya</taxon>
        <taxon>Basidiomycota</taxon>
        <taxon>Pucciniomycotina</taxon>
        <taxon>Pucciniomycetes</taxon>
        <taxon>Pucciniales</taxon>
        <taxon>Melampsoraceae</taxon>
        <taxon>Melampsora</taxon>
    </lineage>
</organism>
<dbReference type="AlphaFoldDB" id="F4S1F6"/>
<gene>
    <name evidence="2" type="ORF">MELLADRAFT_110917</name>
</gene>
<dbReference type="KEGG" id="mlr:MELLADRAFT_110917"/>
<dbReference type="Proteomes" id="UP000001072">
    <property type="component" value="Unassembled WGS sequence"/>
</dbReference>
<evidence type="ECO:0000313" key="2">
    <source>
        <dbReference type="EMBL" id="EGG01556.1"/>
    </source>
</evidence>
<evidence type="ECO:0000256" key="1">
    <source>
        <dbReference type="SAM" id="SignalP"/>
    </source>
</evidence>
<name>F4S1F6_MELLP</name>
<keyword evidence="1" id="KW-0732">Signal</keyword>
<dbReference type="EMBL" id="GL883137">
    <property type="protein sequence ID" value="EGG01556.1"/>
    <property type="molecule type" value="Genomic_DNA"/>
</dbReference>
<dbReference type="GeneID" id="18924232"/>
<proteinExistence type="predicted"/>
<dbReference type="InParanoid" id="F4S1F6"/>
<evidence type="ECO:0000313" key="3">
    <source>
        <dbReference type="Proteomes" id="UP000001072"/>
    </source>
</evidence>
<dbReference type="VEuPathDB" id="FungiDB:MELLADRAFT_110917"/>
<sequence>MLQLLAKISLLLLALCFHGTKADTIYSWSCGHGFSVQGSDGYCRLYQPDYKSTGVFKCPYSGCWSGDNNKWVTMTDCELIGSPNKGKSKQKCAQYNWNVVKNNYDCTNSGGWTYACPNTPETIHDYISCNDCTEVPKQ</sequence>
<accession>F4S1F6</accession>
<feature type="signal peptide" evidence="1">
    <location>
        <begin position="1"/>
        <end position="22"/>
    </location>
</feature>
<dbReference type="RefSeq" id="XP_007415147.1">
    <property type="nucleotide sequence ID" value="XM_007415085.1"/>
</dbReference>